<dbReference type="InterPro" id="IPR011032">
    <property type="entry name" value="GroES-like_sf"/>
</dbReference>
<evidence type="ECO:0000313" key="5">
    <source>
        <dbReference type="Proteomes" id="UP001609176"/>
    </source>
</evidence>
<feature type="domain" description="Enoyl reductase (ER)" evidence="2">
    <location>
        <begin position="15"/>
        <end position="324"/>
    </location>
</feature>
<organism evidence="3 6">
    <name type="scientific">Antrihabitans spumae</name>
    <dbReference type="NCBI Taxonomy" id="3373370"/>
    <lineage>
        <taxon>Bacteria</taxon>
        <taxon>Bacillati</taxon>
        <taxon>Actinomycetota</taxon>
        <taxon>Actinomycetes</taxon>
        <taxon>Mycobacteriales</taxon>
        <taxon>Nocardiaceae</taxon>
        <taxon>Antrihabitans</taxon>
    </lineage>
</organism>
<dbReference type="CDD" id="cd08253">
    <property type="entry name" value="zeta_crystallin"/>
    <property type="match status" value="1"/>
</dbReference>
<dbReference type="SUPFAM" id="SSF50129">
    <property type="entry name" value="GroES-like"/>
    <property type="match status" value="1"/>
</dbReference>
<sequence length="329" mass="34187">MTQHRMAAAFITCRGSADNIVFGELAIPTLGPKDVLVRVSYAAVNAVDTFVRSGAYRTSIEFPFVVGRDAVGTVVECGSAVVGFEPGMQVWSNSLGYDGRQGSAAEYAAIPMQRLYRLPDSVDPAHAAALAHPVATAYLALRSCGLRNGDTVVVSGAAGNVGSALVAMAVRIGARVVATAAAFDAHHCRSIGADVVLDSRDPDLSERIAAVAPGGADVFVATHPAISGTDIDLLAERGRLLVIAGARTQVDFALGALYMRSRSIHGFAISTATPDELAEAAAILDAVLVDGTVTPRRVEVLPLAAAAAAHKRIERDGQHGTRILLEPGR</sequence>
<evidence type="ECO:0000259" key="2">
    <source>
        <dbReference type="SMART" id="SM00829"/>
    </source>
</evidence>
<dbReference type="EMBL" id="JBIMSP010000028">
    <property type="protein sequence ID" value="MFH5243642.1"/>
    <property type="molecule type" value="Genomic_DNA"/>
</dbReference>
<evidence type="ECO:0000256" key="1">
    <source>
        <dbReference type="ARBA" id="ARBA00022857"/>
    </source>
</evidence>
<evidence type="ECO:0000313" key="3">
    <source>
        <dbReference type="EMBL" id="MFH5227875.1"/>
    </source>
</evidence>
<dbReference type="RefSeq" id="WP_395125188.1">
    <property type="nucleotide sequence ID" value="NZ_JBIMSN010000020.1"/>
</dbReference>
<dbReference type="PANTHER" id="PTHR44154:SF1">
    <property type="entry name" value="QUINONE OXIDOREDUCTASE"/>
    <property type="match status" value="1"/>
</dbReference>
<evidence type="ECO:0000313" key="4">
    <source>
        <dbReference type="EMBL" id="MFH5243642.1"/>
    </source>
</evidence>
<protein>
    <submittedName>
        <fullName evidence="3">NADPH:quinone reductase</fullName>
    </submittedName>
</protein>
<comment type="caution">
    <text evidence="3">The sequence shown here is derived from an EMBL/GenBank/DDBJ whole genome shotgun (WGS) entry which is preliminary data.</text>
</comment>
<accession>A0ABW7JZ54</accession>
<keyword evidence="6" id="KW-1185">Reference proteome</keyword>
<dbReference type="InterPro" id="IPR013149">
    <property type="entry name" value="ADH-like_C"/>
</dbReference>
<dbReference type="Pfam" id="PF00107">
    <property type="entry name" value="ADH_zinc_N"/>
    <property type="match status" value="1"/>
</dbReference>
<dbReference type="Pfam" id="PF08240">
    <property type="entry name" value="ADH_N"/>
    <property type="match status" value="1"/>
</dbReference>
<dbReference type="Gene3D" id="3.40.50.720">
    <property type="entry name" value="NAD(P)-binding Rossmann-like Domain"/>
    <property type="match status" value="1"/>
</dbReference>
<dbReference type="PANTHER" id="PTHR44154">
    <property type="entry name" value="QUINONE OXIDOREDUCTASE"/>
    <property type="match status" value="1"/>
</dbReference>
<dbReference type="EMBL" id="JBIMSN010000020">
    <property type="protein sequence ID" value="MFH5227875.1"/>
    <property type="molecule type" value="Genomic_DNA"/>
</dbReference>
<proteinExistence type="predicted"/>
<dbReference type="Proteomes" id="UP001609219">
    <property type="component" value="Unassembled WGS sequence"/>
</dbReference>
<dbReference type="SMART" id="SM00829">
    <property type="entry name" value="PKS_ER"/>
    <property type="match status" value="1"/>
</dbReference>
<evidence type="ECO:0000313" key="6">
    <source>
        <dbReference type="Proteomes" id="UP001609219"/>
    </source>
</evidence>
<name>A0ABW7JZ54_9NOCA</name>
<dbReference type="InterPro" id="IPR036291">
    <property type="entry name" value="NAD(P)-bd_dom_sf"/>
</dbReference>
<reference evidence="5 6" key="1">
    <citation type="submission" date="2024-10" db="EMBL/GenBank/DDBJ databases">
        <authorList>
            <person name="Riesco R."/>
        </authorList>
    </citation>
    <scope>NUCLEOTIDE SEQUENCE [LARGE SCALE GENOMIC DNA]</scope>
    <source>
        <strain evidence="4 5">NCIMB 15448</strain>
        <strain evidence="3 6">NCIMB 15450</strain>
    </source>
</reference>
<dbReference type="Gene3D" id="3.90.180.10">
    <property type="entry name" value="Medium-chain alcohol dehydrogenases, catalytic domain"/>
    <property type="match status" value="1"/>
</dbReference>
<dbReference type="InterPro" id="IPR051603">
    <property type="entry name" value="Zinc-ADH_QOR/CCCR"/>
</dbReference>
<dbReference type="Proteomes" id="UP001609176">
    <property type="component" value="Unassembled WGS sequence"/>
</dbReference>
<dbReference type="SUPFAM" id="SSF51735">
    <property type="entry name" value="NAD(P)-binding Rossmann-fold domains"/>
    <property type="match status" value="1"/>
</dbReference>
<gene>
    <name evidence="4" type="ORF">ACHIPV_17420</name>
    <name evidence="3" type="ORF">ACHIRB_04630</name>
</gene>
<keyword evidence="1" id="KW-0521">NADP</keyword>
<dbReference type="InterPro" id="IPR013154">
    <property type="entry name" value="ADH-like_N"/>
</dbReference>
<dbReference type="InterPro" id="IPR020843">
    <property type="entry name" value="ER"/>
</dbReference>